<protein>
    <submittedName>
        <fullName evidence="6">Plastid-lipid-associated protein</fullName>
    </submittedName>
</protein>
<dbReference type="InterPro" id="IPR006843">
    <property type="entry name" value="PAP/fibrillin_dom"/>
</dbReference>
<dbReference type="OMA" id="SHKWRAK"/>
<comment type="subcellular location">
    <subcellularLocation>
        <location evidence="1">Plastid</location>
    </subcellularLocation>
</comment>
<evidence type="ECO:0000256" key="1">
    <source>
        <dbReference type="ARBA" id="ARBA00004474"/>
    </source>
</evidence>
<keyword evidence="2" id="KW-0934">Plastid</keyword>
<evidence type="ECO:0000256" key="3">
    <source>
        <dbReference type="ARBA" id="ARBA00022946"/>
    </source>
</evidence>
<evidence type="ECO:0000256" key="4">
    <source>
        <dbReference type="SAM" id="MobiDB-lite"/>
    </source>
</evidence>
<dbReference type="InterPro" id="IPR039633">
    <property type="entry name" value="PAP"/>
</dbReference>
<proteinExistence type="predicted"/>
<name>A0A2R6Q6H3_ACTCC</name>
<dbReference type="Pfam" id="PF04755">
    <property type="entry name" value="PAP_fibrillin"/>
    <property type="match status" value="1"/>
</dbReference>
<sequence length="247" mass="27845">MALSSHSSAHTILTASHSSTLSLPKLLLPPSQQHSSPNTLSFPPPKQHTLNLSLSSDKWSTKVSFFPTFFTKTRDAKPIKEELLEAIKPLDRGADASPEDQQRIDQIARKLEAANPTKEPLKSDFLNGKWELIYTTSRSILQTQRPKFLRSRTNFQAINADILRAQNMESWPFFNQVTADLTPLNARKVAVKFDFFKIAGLIPIKAPGRARGELEITYLDEDMRVSRGDKGNLFILKMVDPSYRIPV</sequence>
<accession>A0A2R6Q6H3</accession>
<feature type="domain" description="Plastid lipid-associated protein/fibrillin conserved" evidence="5">
    <location>
        <begin position="79"/>
        <end position="237"/>
    </location>
</feature>
<dbReference type="FunCoup" id="A0A2R6Q6H3">
    <property type="interactions" value="1809"/>
</dbReference>
<evidence type="ECO:0000313" key="6">
    <source>
        <dbReference type="EMBL" id="PSS02860.1"/>
    </source>
</evidence>
<dbReference type="GO" id="GO:0009536">
    <property type="term" value="C:plastid"/>
    <property type="evidence" value="ECO:0007669"/>
    <property type="project" value="UniProtKB-SubCell"/>
</dbReference>
<dbReference type="Gramene" id="PSS02860">
    <property type="protein sequence ID" value="PSS02860"/>
    <property type="gene ID" value="CEY00_Acc21241"/>
</dbReference>
<comment type="caution">
    <text evidence="6">The sequence shown here is derived from an EMBL/GenBank/DDBJ whole genome shotgun (WGS) entry which is preliminary data.</text>
</comment>
<evidence type="ECO:0000256" key="2">
    <source>
        <dbReference type="ARBA" id="ARBA00022640"/>
    </source>
</evidence>
<reference evidence="7" key="2">
    <citation type="journal article" date="2018" name="BMC Genomics">
        <title>A manually annotated Actinidia chinensis var. chinensis (kiwifruit) genome highlights the challenges associated with draft genomes and gene prediction in plants.</title>
        <authorList>
            <person name="Pilkington S.M."/>
            <person name="Crowhurst R."/>
            <person name="Hilario E."/>
            <person name="Nardozza S."/>
            <person name="Fraser L."/>
            <person name="Peng Y."/>
            <person name="Gunaseelan K."/>
            <person name="Simpson R."/>
            <person name="Tahir J."/>
            <person name="Deroles S.C."/>
            <person name="Templeton K."/>
            <person name="Luo Z."/>
            <person name="Davy M."/>
            <person name="Cheng C."/>
            <person name="McNeilage M."/>
            <person name="Scaglione D."/>
            <person name="Liu Y."/>
            <person name="Zhang Q."/>
            <person name="Datson P."/>
            <person name="De Silva N."/>
            <person name="Gardiner S.E."/>
            <person name="Bassett H."/>
            <person name="Chagne D."/>
            <person name="McCallum J."/>
            <person name="Dzierzon H."/>
            <person name="Deng C."/>
            <person name="Wang Y.Y."/>
            <person name="Barron L."/>
            <person name="Manako K."/>
            <person name="Bowen J."/>
            <person name="Foster T.M."/>
            <person name="Erridge Z.A."/>
            <person name="Tiffin H."/>
            <person name="Waite C.N."/>
            <person name="Davies K.M."/>
            <person name="Grierson E.P."/>
            <person name="Laing W.A."/>
            <person name="Kirk R."/>
            <person name="Chen X."/>
            <person name="Wood M."/>
            <person name="Montefiori M."/>
            <person name="Brummell D.A."/>
            <person name="Schwinn K.E."/>
            <person name="Catanach A."/>
            <person name="Fullerton C."/>
            <person name="Li D."/>
            <person name="Meiyalaghan S."/>
            <person name="Nieuwenhuizen N."/>
            <person name="Read N."/>
            <person name="Prakash R."/>
            <person name="Hunter D."/>
            <person name="Zhang H."/>
            <person name="McKenzie M."/>
            <person name="Knabel M."/>
            <person name="Harris A."/>
            <person name="Allan A.C."/>
            <person name="Gleave A."/>
            <person name="Chen A."/>
            <person name="Janssen B.J."/>
            <person name="Plunkett B."/>
            <person name="Ampomah-Dwamena C."/>
            <person name="Voogd C."/>
            <person name="Leif D."/>
            <person name="Lafferty D."/>
            <person name="Souleyre E.J.F."/>
            <person name="Varkonyi-Gasic E."/>
            <person name="Gambi F."/>
            <person name="Hanley J."/>
            <person name="Yao J.L."/>
            <person name="Cheung J."/>
            <person name="David K.M."/>
            <person name="Warren B."/>
            <person name="Marsh K."/>
            <person name="Snowden K.C."/>
            <person name="Lin-Wang K."/>
            <person name="Brian L."/>
            <person name="Martinez-Sanchez M."/>
            <person name="Wang M."/>
            <person name="Ileperuma N."/>
            <person name="Macnee N."/>
            <person name="Campin R."/>
            <person name="McAtee P."/>
            <person name="Drummond R.S.M."/>
            <person name="Espley R.V."/>
            <person name="Ireland H.S."/>
            <person name="Wu R."/>
            <person name="Atkinson R.G."/>
            <person name="Karunairetnam S."/>
            <person name="Bulley S."/>
            <person name="Chunkath S."/>
            <person name="Hanley Z."/>
            <person name="Storey R."/>
            <person name="Thrimawithana A.H."/>
            <person name="Thomson S."/>
            <person name="David C."/>
            <person name="Testolin R."/>
            <person name="Huang H."/>
            <person name="Hellens R.P."/>
            <person name="Schaffer R.J."/>
        </authorList>
    </citation>
    <scope>NUCLEOTIDE SEQUENCE [LARGE SCALE GENOMIC DNA]</scope>
    <source>
        <strain evidence="7">cv. Red5</strain>
    </source>
</reference>
<dbReference type="AlphaFoldDB" id="A0A2R6Q6H3"/>
<feature type="compositionally biased region" description="Low complexity" evidence="4">
    <location>
        <begin position="25"/>
        <end position="37"/>
    </location>
</feature>
<evidence type="ECO:0000313" key="7">
    <source>
        <dbReference type="Proteomes" id="UP000241394"/>
    </source>
</evidence>
<keyword evidence="7" id="KW-1185">Reference proteome</keyword>
<reference evidence="6 7" key="1">
    <citation type="submission" date="2017-07" db="EMBL/GenBank/DDBJ databases">
        <title>An improved, manually edited Actinidia chinensis var. chinensis (kiwifruit) genome highlights the challenges associated with draft genomes and gene prediction in plants.</title>
        <authorList>
            <person name="Pilkington S."/>
            <person name="Crowhurst R."/>
            <person name="Hilario E."/>
            <person name="Nardozza S."/>
            <person name="Fraser L."/>
            <person name="Peng Y."/>
            <person name="Gunaseelan K."/>
            <person name="Simpson R."/>
            <person name="Tahir J."/>
            <person name="Deroles S."/>
            <person name="Templeton K."/>
            <person name="Luo Z."/>
            <person name="Davy M."/>
            <person name="Cheng C."/>
            <person name="Mcneilage M."/>
            <person name="Scaglione D."/>
            <person name="Liu Y."/>
            <person name="Zhang Q."/>
            <person name="Datson P."/>
            <person name="De Silva N."/>
            <person name="Gardiner S."/>
            <person name="Bassett H."/>
            <person name="Chagne D."/>
            <person name="Mccallum J."/>
            <person name="Dzierzon H."/>
            <person name="Deng C."/>
            <person name="Wang Y.-Y."/>
            <person name="Barron N."/>
            <person name="Manako K."/>
            <person name="Bowen J."/>
            <person name="Foster T."/>
            <person name="Erridge Z."/>
            <person name="Tiffin H."/>
            <person name="Waite C."/>
            <person name="Davies K."/>
            <person name="Grierson E."/>
            <person name="Laing W."/>
            <person name="Kirk R."/>
            <person name="Chen X."/>
            <person name="Wood M."/>
            <person name="Montefiori M."/>
            <person name="Brummell D."/>
            <person name="Schwinn K."/>
            <person name="Catanach A."/>
            <person name="Fullerton C."/>
            <person name="Li D."/>
            <person name="Meiyalaghan S."/>
            <person name="Nieuwenhuizen N."/>
            <person name="Read N."/>
            <person name="Prakash R."/>
            <person name="Hunter D."/>
            <person name="Zhang H."/>
            <person name="Mckenzie M."/>
            <person name="Knabel M."/>
            <person name="Harris A."/>
            <person name="Allan A."/>
            <person name="Chen A."/>
            <person name="Janssen B."/>
            <person name="Plunkett B."/>
            <person name="Dwamena C."/>
            <person name="Voogd C."/>
            <person name="Leif D."/>
            <person name="Lafferty D."/>
            <person name="Souleyre E."/>
            <person name="Varkonyi-Gasic E."/>
            <person name="Gambi F."/>
            <person name="Hanley J."/>
            <person name="Yao J.-L."/>
            <person name="Cheung J."/>
            <person name="David K."/>
            <person name="Warren B."/>
            <person name="Marsh K."/>
            <person name="Snowden K."/>
            <person name="Lin-Wang K."/>
            <person name="Brian L."/>
            <person name="Martinez-Sanchez M."/>
            <person name="Wang M."/>
            <person name="Ileperuma N."/>
            <person name="Macnee N."/>
            <person name="Campin R."/>
            <person name="Mcatee P."/>
            <person name="Drummond R."/>
            <person name="Espley R."/>
            <person name="Ireland H."/>
            <person name="Wu R."/>
            <person name="Atkinson R."/>
            <person name="Karunairetnam S."/>
            <person name="Bulley S."/>
            <person name="Chunkath S."/>
            <person name="Hanley Z."/>
            <person name="Storey R."/>
            <person name="Thrimawithana A."/>
            <person name="Thomson S."/>
            <person name="David C."/>
            <person name="Testolin R."/>
        </authorList>
    </citation>
    <scope>NUCLEOTIDE SEQUENCE [LARGE SCALE GENOMIC DNA]</scope>
    <source>
        <strain evidence="7">cv. Red5</strain>
        <tissue evidence="6">Young leaf</tissue>
    </source>
</reference>
<dbReference type="OrthoDB" id="189024at2759"/>
<gene>
    <name evidence="6" type="ORF">CEY00_Acc21241</name>
</gene>
<dbReference type="Proteomes" id="UP000241394">
    <property type="component" value="Chromosome LG19"/>
</dbReference>
<organism evidence="6 7">
    <name type="scientific">Actinidia chinensis var. chinensis</name>
    <name type="common">Chinese soft-hair kiwi</name>
    <dbReference type="NCBI Taxonomy" id="1590841"/>
    <lineage>
        <taxon>Eukaryota</taxon>
        <taxon>Viridiplantae</taxon>
        <taxon>Streptophyta</taxon>
        <taxon>Embryophyta</taxon>
        <taxon>Tracheophyta</taxon>
        <taxon>Spermatophyta</taxon>
        <taxon>Magnoliopsida</taxon>
        <taxon>eudicotyledons</taxon>
        <taxon>Gunneridae</taxon>
        <taxon>Pentapetalae</taxon>
        <taxon>asterids</taxon>
        <taxon>Ericales</taxon>
        <taxon>Actinidiaceae</taxon>
        <taxon>Actinidia</taxon>
    </lineage>
</organism>
<keyword evidence="3" id="KW-0809">Transit peptide</keyword>
<dbReference type="STRING" id="1590841.A0A2R6Q6H3"/>
<feature type="region of interest" description="Disordered" evidence="4">
    <location>
        <begin position="25"/>
        <end position="47"/>
    </location>
</feature>
<dbReference type="PANTHER" id="PTHR31906">
    <property type="entry name" value="PLASTID-LIPID-ASSOCIATED PROTEIN 4, CHLOROPLASTIC-RELATED"/>
    <property type="match status" value="1"/>
</dbReference>
<dbReference type="EMBL" id="NKQK01000019">
    <property type="protein sequence ID" value="PSS02860.1"/>
    <property type="molecule type" value="Genomic_DNA"/>
</dbReference>
<dbReference type="InParanoid" id="A0A2R6Q6H3"/>
<evidence type="ECO:0000259" key="5">
    <source>
        <dbReference type="Pfam" id="PF04755"/>
    </source>
</evidence>